<dbReference type="CDD" id="cd00118">
    <property type="entry name" value="LysM"/>
    <property type="match status" value="1"/>
</dbReference>
<dbReference type="SMART" id="SM00257">
    <property type="entry name" value="LysM"/>
    <property type="match status" value="1"/>
</dbReference>
<dbReference type="Pfam" id="PF01476">
    <property type="entry name" value="LysM"/>
    <property type="match status" value="1"/>
</dbReference>
<sequence>AILIGLKGYFGDFAPENSLLSSRRHIIERGETLSTIARLYRISPNMLRKYNSLKGDLVRAGQIIIIPRNSGT</sequence>
<dbReference type="Gene3D" id="3.10.350.10">
    <property type="entry name" value="LysM domain"/>
    <property type="match status" value="1"/>
</dbReference>
<dbReference type="InterPro" id="IPR018392">
    <property type="entry name" value="LysM"/>
</dbReference>
<dbReference type="SUPFAM" id="SSF54106">
    <property type="entry name" value="LysM domain"/>
    <property type="match status" value="1"/>
</dbReference>
<dbReference type="AlphaFoldDB" id="A0A382UVQ3"/>
<accession>A0A382UVQ3</accession>
<name>A0A382UVQ3_9ZZZZ</name>
<dbReference type="EMBL" id="UINC01147157">
    <property type="protein sequence ID" value="SVD38314.1"/>
    <property type="molecule type" value="Genomic_DNA"/>
</dbReference>
<dbReference type="PROSITE" id="PS51782">
    <property type="entry name" value="LYSM"/>
    <property type="match status" value="1"/>
</dbReference>
<feature type="domain" description="LysM" evidence="1">
    <location>
        <begin position="23"/>
        <end position="66"/>
    </location>
</feature>
<protein>
    <recommendedName>
        <fullName evidence="1">LysM domain-containing protein</fullName>
    </recommendedName>
</protein>
<reference evidence="2" key="1">
    <citation type="submission" date="2018-05" db="EMBL/GenBank/DDBJ databases">
        <authorList>
            <person name="Lanie J.A."/>
            <person name="Ng W.-L."/>
            <person name="Kazmierczak K.M."/>
            <person name="Andrzejewski T.M."/>
            <person name="Davidsen T.M."/>
            <person name="Wayne K.J."/>
            <person name="Tettelin H."/>
            <person name="Glass J.I."/>
            <person name="Rusch D."/>
            <person name="Podicherti R."/>
            <person name="Tsui H.-C.T."/>
            <person name="Winkler M.E."/>
        </authorList>
    </citation>
    <scope>NUCLEOTIDE SEQUENCE</scope>
</reference>
<proteinExistence type="predicted"/>
<organism evidence="2">
    <name type="scientific">marine metagenome</name>
    <dbReference type="NCBI Taxonomy" id="408172"/>
    <lineage>
        <taxon>unclassified sequences</taxon>
        <taxon>metagenomes</taxon>
        <taxon>ecological metagenomes</taxon>
    </lineage>
</organism>
<dbReference type="InterPro" id="IPR036779">
    <property type="entry name" value="LysM_dom_sf"/>
</dbReference>
<gene>
    <name evidence="2" type="ORF">METZ01_LOCUS391168</name>
</gene>
<evidence type="ECO:0000259" key="1">
    <source>
        <dbReference type="PROSITE" id="PS51782"/>
    </source>
</evidence>
<evidence type="ECO:0000313" key="2">
    <source>
        <dbReference type="EMBL" id="SVD38314.1"/>
    </source>
</evidence>
<feature type="non-terminal residue" evidence="2">
    <location>
        <position position="1"/>
    </location>
</feature>